<comment type="caution">
    <text evidence="2">The sequence shown here is derived from an EMBL/GenBank/DDBJ whole genome shotgun (WGS) entry which is preliminary data.</text>
</comment>
<evidence type="ECO:0000313" key="2">
    <source>
        <dbReference type="EMBL" id="KAF5833945.1"/>
    </source>
</evidence>
<dbReference type="EMBL" id="MU069783">
    <property type="protein sequence ID" value="KAF5833945.1"/>
    <property type="molecule type" value="Genomic_DNA"/>
</dbReference>
<reference evidence="2" key="1">
    <citation type="submission" date="2017-08" db="EMBL/GenBank/DDBJ databases">
        <authorList>
            <person name="Polle J.E."/>
            <person name="Barry K."/>
            <person name="Cushman J."/>
            <person name="Schmutz J."/>
            <person name="Tran D."/>
            <person name="Hathwaick L.T."/>
            <person name="Yim W.C."/>
            <person name="Jenkins J."/>
            <person name="Mckie-Krisberg Z.M."/>
            <person name="Prochnik S."/>
            <person name="Lindquist E."/>
            <person name="Dockter R.B."/>
            <person name="Adam C."/>
            <person name="Molina H."/>
            <person name="Bunkerborg J."/>
            <person name="Jin E."/>
            <person name="Buchheim M."/>
            <person name="Magnuson J."/>
        </authorList>
    </citation>
    <scope>NUCLEOTIDE SEQUENCE</scope>
    <source>
        <strain evidence="2">CCAP 19/18</strain>
    </source>
</reference>
<proteinExistence type="predicted"/>
<dbReference type="InterPro" id="IPR029033">
    <property type="entry name" value="His_PPase_superfam"/>
</dbReference>
<organism evidence="2 3">
    <name type="scientific">Dunaliella salina</name>
    <name type="common">Green alga</name>
    <name type="synonym">Protococcus salinus</name>
    <dbReference type="NCBI Taxonomy" id="3046"/>
    <lineage>
        <taxon>Eukaryota</taxon>
        <taxon>Viridiplantae</taxon>
        <taxon>Chlorophyta</taxon>
        <taxon>core chlorophytes</taxon>
        <taxon>Chlorophyceae</taxon>
        <taxon>CS clade</taxon>
        <taxon>Chlamydomonadales</taxon>
        <taxon>Dunaliellaceae</taxon>
        <taxon>Dunaliella</taxon>
    </lineage>
</organism>
<evidence type="ECO:0000256" key="1">
    <source>
        <dbReference type="SAM" id="MobiDB-lite"/>
    </source>
</evidence>
<feature type="region of interest" description="Disordered" evidence="1">
    <location>
        <begin position="80"/>
        <end position="106"/>
    </location>
</feature>
<evidence type="ECO:0000313" key="3">
    <source>
        <dbReference type="Proteomes" id="UP000815325"/>
    </source>
</evidence>
<dbReference type="Proteomes" id="UP000815325">
    <property type="component" value="Unassembled WGS sequence"/>
</dbReference>
<evidence type="ECO:0008006" key="4">
    <source>
        <dbReference type="Google" id="ProtNLM"/>
    </source>
</evidence>
<gene>
    <name evidence="2" type="ORF">DUNSADRAFT_9557</name>
</gene>
<protein>
    <recommendedName>
        <fullName evidence="4">Encoded protein</fullName>
    </recommendedName>
</protein>
<dbReference type="Gene3D" id="3.40.50.1240">
    <property type="entry name" value="Phosphoglycerate mutase-like"/>
    <property type="match status" value="1"/>
</dbReference>
<dbReference type="InterPro" id="IPR003094">
    <property type="entry name" value="6Pfruct_kin"/>
</dbReference>
<sequence>MTYSEIAKSMPEEFAARKKDKLRYRYPAGESYMDVIQRTEPVITEVPSLEIPLHTLIELTPMPDGTMHEARLSVDVDASEAQFMHQPPPHADGLPLQPSYTSQTVA</sequence>
<dbReference type="PANTHER" id="PTHR10606:SF44">
    <property type="entry name" value="6-PHOSPHOFRUCTO 2-KINASE_FRUCTOSE 2,6-BISPHOSPHATASE LONG FORM"/>
    <property type="match status" value="1"/>
</dbReference>
<dbReference type="Pfam" id="PF00300">
    <property type="entry name" value="His_Phos_1"/>
    <property type="match status" value="1"/>
</dbReference>
<keyword evidence="3" id="KW-1185">Reference proteome</keyword>
<accession>A0ABQ7GH68</accession>
<dbReference type="PANTHER" id="PTHR10606">
    <property type="entry name" value="6-PHOSPHOFRUCTO-2-KINASE/FRUCTOSE-2,6-BISPHOSPHATASE"/>
    <property type="match status" value="1"/>
</dbReference>
<dbReference type="SUPFAM" id="SSF53254">
    <property type="entry name" value="Phosphoglycerate mutase-like"/>
    <property type="match status" value="1"/>
</dbReference>
<name>A0ABQ7GH68_DUNSA</name>
<dbReference type="InterPro" id="IPR013078">
    <property type="entry name" value="His_Pase_superF_clade-1"/>
</dbReference>